<evidence type="ECO:0000313" key="1">
    <source>
        <dbReference type="EMBL" id="KAI6086225.1"/>
    </source>
</evidence>
<name>A0ACC0D106_9PEZI</name>
<dbReference type="EMBL" id="MU394317">
    <property type="protein sequence ID" value="KAI6086225.1"/>
    <property type="molecule type" value="Genomic_DNA"/>
</dbReference>
<accession>A0ACC0D106</accession>
<keyword evidence="2" id="KW-1185">Reference proteome</keyword>
<evidence type="ECO:0000313" key="2">
    <source>
        <dbReference type="Proteomes" id="UP001497680"/>
    </source>
</evidence>
<comment type="caution">
    <text evidence="1">The sequence shown here is derived from an EMBL/GenBank/DDBJ whole genome shotgun (WGS) entry which is preliminary data.</text>
</comment>
<protein>
    <submittedName>
        <fullName evidence="1">Uncharacterized protein</fullName>
    </submittedName>
</protein>
<dbReference type="Proteomes" id="UP001497680">
    <property type="component" value="Unassembled WGS sequence"/>
</dbReference>
<gene>
    <name evidence="1" type="ORF">F4821DRAFT_130755</name>
</gene>
<sequence>MLEKTAASLEPCGFLRVVPGATQSFRTSRQLRNAFWQHGAADLELTTAWQALMHGTSDLMNSPPEENKDSALSASAFLLDFLYPSGAITLMRRLTPAAPTRNRSNGFRYGQHIVKLAPRLYTSSLSRRQDHRPKTESVTGQEGRGTDNDIVADKTGDTYAEYNRIGEKAGTSVLSGDIDQGADAPSHGILARSDSAVDDLDNASINDDNAKTLKDLLDTGDPENADPIWYHYKVLDEPLQLAYMRRVLLFLSKSGRLADSWKISELFHKFPLSLWTNDIFVAGVAAEINLQNADEALKVFVRGLKHQDLDNISLVDALDLLLSSALRSPTSQFLKDVWKHYPDMITRWDFEGITSQLKHVASVPGLANKALKFQSRGRQELLELESTGLGQEALDALQKILVRRALVSCAKAQVIPLLNVTRDPLAFEEFLHTVTSSGKEELGPEVYQIYRDLPGSMPSHPVLHEMFRLFHRFNLTMSAKYAGLELLWGDWHKFHTVPSRRACQRYLAFYASQGEIQRVYDIWTKYVELYRDDPNHDILQGDDTFTHLLQVHAVRGEAEEVQRIFNSISEKFSMEPNTYHWNILLNAYVKSADYDGAIATFEDIAIAGKADNYSYGTMMQMAGERGDLGFTIDLYRRAVSSGIRVDEAILNSLIDAYCQNDYLPAAEGICARAVKKGIIKTRMWNKLIHHYALRRDLAAMNKVLESMAEHNIPYNQYTYQSLLMGLSLCRQSQHALSLLTTALKDNTFHVTANHFHIVMGALLRTGEPAVVQRLHKLMKDYGFSNTSESMFRLSQALAQWNNLPPAQRARFTSEEWLNEALHSFGNIYGLNDTDKLKQLPPSRQHSRPGKLLEKKVENTHFSAMVFMFSQMKDFFGAQQLIDLYRHVFQGQQDSDATLPIAMLNSIMLMDFQEGHYDQVRATWDILFESVKKEARSSDGGPQAPKISPRYRYILSGGLEVMQQMLFTLQDAAGMQRLIREVRFEGFEVDSKNWNYYIQSLARLQQYKAAFLACERVLMPNWTGWSMVRTRENVKNNLPLDQRRKGRSRRHLRPIATTLYHLAQSYMELGQLSLWSAEAAMTSREIEVECAQVVRAIKSMVRVYSKLEYEIFDKEDYVDLDSVNAGRDDQDYQTRSRGEEAVS</sequence>
<reference evidence="1 2" key="1">
    <citation type="journal article" date="2022" name="New Phytol.">
        <title>Ecological generalism drives hyperdiversity of secondary metabolite gene clusters in xylarialean endophytes.</title>
        <authorList>
            <person name="Franco M.E.E."/>
            <person name="Wisecaver J.H."/>
            <person name="Arnold A.E."/>
            <person name="Ju Y.M."/>
            <person name="Slot J.C."/>
            <person name="Ahrendt S."/>
            <person name="Moore L.P."/>
            <person name="Eastman K.E."/>
            <person name="Scott K."/>
            <person name="Konkel Z."/>
            <person name="Mondo S.J."/>
            <person name="Kuo A."/>
            <person name="Hayes R.D."/>
            <person name="Haridas S."/>
            <person name="Andreopoulos B."/>
            <person name="Riley R."/>
            <person name="LaButti K."/>
            <person name="Pangilinan J."/>
            <person name="Lipzen A."/>
            <person name="Amirebrahimi M."/>
            <person name="Yan J."/>
            <person name="Adam C."/>
            <person name="Keymanesh K."/>
            <person name="Ng V."/>
            <person name="Louie K."/>
            <person name="Northen T."/>
            <person name="Drula E."/>
            <person name="Henrissat B."/>
            <person name="Hsieh H.M."/>
            <person name="Youens-Clark K."/>
            <person name="Lutzoni F."/>
            <person name="Miadlikowska J."/>
            <person name="Eastwood D.C."/>
            <person name="Hamelin R.C."/>
            <person name="Grigoriev I.V."/>
            <person name="U'Ren J.M."/>
        </authorList>
    </citation>
    <scope>NUCLEOTIDE SEQUENCE [LARGE SCALE GENOMIC DNA]</scope>
    <source>
        <strain evidence="1 2">ER1909</strain>
    </source>
</reference>
<organism evidence="1 2">
    <name type="scientific">Hypoxylon rubiginosum</name>
    <dbReference type="NCBI Taxonomy" id="110542"/>
    <lineage>
        <taxon>Eukaryota</taxon>
        <taxon>Fungi</taxon>
        <taxon>Dikarya</taxon>
        <taxon>Ascomycota</taxon>
        <taxon>Pezizomycotina</taxon>
        <taxon>Sordariomycetes</taxon>
        <taxon>Xylariomycetidae</taxon>
        <taxon>Xylariales</taxon>
        <taxon>Hypoxylaceae</taxon>
        <taxon>Hypoxylon</taxon>
    </lineage>
</organism>
<proteinExistence type="predicted"/>